<proteinExistence type="predicted"/>
<dbReference type="EMBL" id="OC318450">
    <property type="protein sequence ID" value="CAD7402070.1"/>
    <property type="molecule type" value="Genomic_DNA"/>
</dbReference>
<protein>
    <submittedName>
        <fullName evidence="1">Uncharacterized protein</fullName>
    </submittedName>
</protein>
<sequence>MIVLTLADRGCHVVSTTNLLGESSIVVWIFTHPPQTLPYVGRVTLWIERILDSTMLEYWLAKPKIPGSPPLPRPLALSSASLKPILCDGGREGERCGVASQPTKVSFCANKNRWITETVDGASYWTELRESDNPSLESENTRCDQLVGTCWNLLSCSPSGNIRACY</sequence>
<reference evidence="1" key="1">
    <citation type="submission" date="2020-11" db="EMBL/GenBank/DDBJ databases">
        <authorList>
            <person name="Tran Van P."/>
        </authorList>
    </citation>
    <scope>NUCLEOTIDE SEQUENCE</scope>
</reference>
<organism evidence="1">
    <name type="scientific">Timema cristinae</name>
    <name type="common">Walking stick</name>
    <dbReference type="NCBI Taxonomy" id="61476"/>
    <lineage>
        <taxon>Eukaryota</taxon>
        <taxon>Metazoa</taxon>
        <taxon>Ecdysozoa</taxon>
        <taxon>Arthropoda</taxon>
        <taxon>Hexapoda</taxon>
        <taxon>Insecta</taxon>
        <taxon>Pterygota</taxon>
        <taxon>Neoptera</taxon>
        <taxon>Polyneoptera</taxon>
        <taxon>Phasmatodea</taxon>
        <taxon>Timematodea</taxon>
        <taxon>Timematoidea</taxon>
        <taxon>Timematidae</taxon>
        <taxon>Timema</taxon>
    </lineage>
</organism>
<gene>
    <name evidence="1" type="ORF">TCEB3V08_LOCUS6297</name>
</gene>
<name>A0A7R9CT71_TIMCR</name>
<dbReference type="AlphaFoldDB" id="A0A7R9CT71"/>
<accession>A0A7R9CT71</accession>
<evidence type="ECO:0000313" key="1">
    <source>
        <dbReference type="EMBL" id="CAD7402070.1"/>
    </source>
</evidence>